<dbReference type="AlphaFoldDB" id="A0A438HQD3"/>
<dbReference type="Pfam" id="PF03168">
    <property type="entry name" value="LEA_2"/>
    <property type="match status" value="1"/>
</dbReference>
<comment type="subcellular location">
    <subcellularLocation>
        <location evidence="1">Membrane</location>
        <topology evidence="1">Single-pass membrane protein</topology>
    </subcellularLocation>
</comment>
<feature type="domain" description="Late embryogenesis abundant protein LEA-2 subgroup" evidence="6">
    <location>
        <begin position="77"/>
        <end position="177"/>
    </location>
</feature>
<dbReference type="InterPro" id="IPR004864">
    <property type="entry name" value="LEA_2"/>
</dbReference>
<keyword evidence="2 5" id="KW-0812">Transmembrane</keyword>
<reference evidence="7 8" key="1">
    <citation type="journal article" date="2018" name="PLoS Genet.">
        <title>Population sequencing reveals clonal diversity and ancestral inbreeding in the grapevine cultivar Chardonnay.</title>
        <authorList>
            <person name="Roach M.J."/>
            <person name="Johnson D.L."/>
            <person name="Bohlmann J."/>
            <person name="van Vuuren H.J."/>
            <person name="Jones S.J."/>
            <person name="Pretorius I.S."/>
            <person name="Schmidt S.A."/>
            <person name="Borneman A.R."/>
        </authorList>
    </citation>
    <scope>NUCLEOTIDE SEQUENCE [LARGE SCALE GENOMIC DNA]</scope>
    <source>
        <strain evidence="8">cv. Chardonnay</strain>
        <tissue evidence="7">Leaf</tissue>
    </source>
</reference>
<keyword evidence="3 5" id="KW-1133">Transmembrane helix</keyword>
<evidence type="ECO:0000259" key="6">
    <source>
        <dbReference type="Pfam" id="PF03168"/>
    </source>
</evidence>
<dbReference type="EMBL" id="QGNW01000191">
    <property type="protein sequence ID" value="RVW86674.1"/>
    <property type="molecule type" value="Genomic_DNA"/>
</dbReference>
<evidence type="ECO:0000256" key="2">
    <source>
        <dbReference type="ARBA" id="ARBA00022692"/>
    </source>
</evidence>
<accession>A0A438HQD3</accession>
<dbReference type="GO" id="GO:0098542">
    <property type="term" value="P:defense response to other organism"/>
    <property type="evidence" value="ECO:0007669"/>
    <property type="project" value="InterPro"/>
</dbReference>
<evidence type="ECO:0000256" key="5">
    <source>
        <dbReference type="SAM" id="Phobius"/>
    </source>
</evidence>
<dbReference type="PANTHER" id="PTHR31415">
    <property type="entry name" value="OS05G0367900 PROTEIN"/>
    <property type="match status" value="1"/>
</dbReference>
<comment type="caution">
    <text evidence="7">The sequence shown here is derived from an EMBL/GenBank/DDBJ whole genome shotgun (WGS) entry which is preliminary data.</text>
</comment>
<sequence>MSLKDCEYQEERRKLKRRIFCSVLAFIFLVLFVIFLIYVILRPSKPHFVLQDVTVLALNTSSAPGFLTTNIQVTVFSRNPNGRIGVYYENLDIFATYRSQQITLPALLPTTYQGHKDVIVWSPFLYGNSVPLAPYLCDMLNQDLMTGMVLLNVKIDGRVKWKVGTWISGSYHIHVNCPAYISFCERKDCIGFGPTVKYQLVKSCTVDV</sequence>
<dbReference type="Proteomes" id="UP000288805">
    <property type="component" value="Unassembled WGS sequence"/>
</dbReference>
<name>A0A438HQD3_VITVI</name>
<evidence type="ECO:0000313" key="8">
    <source>
        <dbReference type="Proteomes" id="UP000288805"/>
    </source>
</evidence>
<dbReference type="GO" id="GO:0016020">
    <property type="term" value="C:membrane"/>
    <property type="evidence" value="ECO:0007669"/>
    <property type="project" value="UniProtKB-SubCell"/>
</dbReference>
<evidence type="ECO:0000256" key="3">
    <source>
        <dbReference type="ARBA" id="ARBA00022989"/>
    </source>
</evidence>
<proteinExistence type="predicted"/>
<evidence type="ECO:0000256" key="1">
    <source>
        <dbReference type="ARBA" id="ARBA00004167"/>
    </source>
</evidence>
<keyword evidence="4 5" id="KW-0472">Membrane</keyword>
<protein>
    <submittedName>
        <fullName evidence="7">NDR1/HIN1-like protein 1</fullName>
    </submittedName>
</protein>
<evidence type="ECO:0000256" key="4">
    <source>
        <dbReference type="ARBA" id="ARBA00023136"/>
    </source>
</evidence>
<organism evidence="7 8">
    <name type="scientific">Vitis vinifera</name>
    <name type="common">Grape</name>
    <dbReference type="NCBI Taxonomy" id="29760"/>
    <lineage>
        <taxon>Eukaryota</taxon>
        <taxon>Viridiplantae</taxon>
        <taxon>Streptophyta</taxon>
        <taxon>Embryophyta</taxon>
        <taxon>Tracheophyta</taxon>
        <taxon>Spermatophyta</taxon>
        <taxon>Magnoliopsida</taxon>
        <taxon>eudicotyledons</taxon>
        <taxon>Gunneridae</taxon>
        <taxon>Pentapetalae</taxon>
        <taxon>rosids</taxon>
        <taxon>Vitales</taxon>
        <taxon>Vitaceae</taxon>
        <taxon>Viteae</taxon>
        <taxon>Vitis</taxon>
    </lineage>
</organism>
<gene>
    <name evidence="7" type="primary">NHL1_3</name>
    <name evidence="7" type="ORF">CK203_039791</name>
</gene>
<dbReference type="PANTHER" id="PTHR31415:SF166">
    <property type="entry name" value="LATE EMBRYOGENESIS ABUNDANT (LEA) HYDROXYPROLINE-RICH GLYCOPROTEIN FAMILY"/>
    <property type="match status" value="1"/>
</dbReference>
<dbReference type="InterPro" id="IPR044839">
    <property type="entry name" value="NDR1-like"/>
</dbReference>
<evidence type="ECO:0000313" key="7">
    <source>
        <dbReference type="EMBL" id="RVW86674.1"/>
    </source>
</evidence>
<feature type="transmembrane region" description="Helical" evidence="5">
    <location>
        <begin position="20"/>
        <end position="41"/>
    </location>
</feature>